<accession>A0A9N9VEL5</accession>
<organism evidence="1 2">
    <name type="scientific">Clonostachys rhizophaga</name>
    <dbReference type="NCBI Taxonomy" id="160324"/>
    <lineage>
        <taxon>Eukaryota</taxon>
        <taxon>Fungi</taxon>
        <taxon>Dikarya</taxon>
        <taxon>Ascomycota</taxon>
        <taxon>Pezizomycotina</taxon>
        <taxon>Sordariomycetes</taxon>
        <taxon>Hypocreomycetidae</taxon>
        <taxon>Hypocreales</taxon>
        <taxon>Bionectriaceae</taxon>
        <taxon>Clonostachys</taxon>
    </lineage>
</organism>
<sequence length="95" mass="10640">MLMYVWEMFSTLLTTGRRTTLRLGERSDRTPSRNRCEWGRERARRPGLPLVVLAACLAAWDRLSAALPSLSKLLLSIAKPVPSTSFCGPSHRLDA</sequence>
<name>A0A9N9VEL5_9HYPO</name>
<protein>
    <submittedName>
        <fullName evidence="1">Uncharacterized protein</fullName>
    </submittedName>
</protein>
<gene>
    <name evidence="1" type="ORF">CRHIZ90672A_00011922</name>
</gene>
<dbReference type="Proteomes" id="UP000696573">
    <property type="component" value="Unassembled WGS sequence"/>
</dbReference>
<comment type="caution">
    <text evidence="1">The sequence shown here is derived from an EMBL/GenBank/DDBJ whole genome shotgun (WGS) entry which is preliminary data.</text>
</comment>
<evidence type="ECO:0000313" key="2">
    <source>
        <dbReference type="Proteomes" id="UP000696573"/>
    </source>
</evidence>
<dbReference type="EMBL" id="CABFNQ020000700">
    <property type="protein sequence ID" value="CAH0024737.1"/>
    <property type="molecule type" value="Genomic_DNA"/>
</dbReference>
<reference evidence="1" key="1">
    <citation type="submission" date="2021-10" db="EMBL/GenBank/DDBJ databases">
        <authorList>
            <person name="Piombo E."/>
        </authorList>
    </citation>
    <scope>NUCLEOTIDE SEQUENCE</scope>
</reference>
<keyword evidence="2" id="KW-1185">Reference proteome</keyword>
<dbReference type="AlphaFoldDB" id="A0A9N9VEL5"/>
<proteinExistence type="predicted"/>
<evidence type="ECO:0000313" key="1">
    <source>
        <dbReference type="EMBL" id="CAH0024737.1"/>
    </source>
</evidence>